<name>A0A2Z4ACF5_9BACT</name>
<dbReference type="Pfam" id="PF17645">
    <property type="entry name" value="Amdase"/>
    <property type="match status" value="1"/>
</dbReference>
<dbReference type="PANTHER" id="PTHR40267:SF1">
    <property type="entry name" value="BLR3294 PROTEIN"/>
    <property type="match status" value="1"/>
</dbReference>
<accession>A0A2Z4ACF5</accession>
<gene>
    <name evidence="1" type="ORF">DF168_00834</name>
</gene>
<dbReference type="PANTHER" id="PTHR40267">
    <property type="entry name" value="BLR3294 PROTEIN"/>
    <property type="match status" value="1"/>
</dbReference>
<protein>
    <submittedName>
        <fullName evidence="1">Arylmalonate decarboxylase</fullName>
        <ecNumber evidence="1">4.1.1.76</ecNumber>
    </submittedName>
</protein>
<dbReference type="Gene3D" id="3.40.50.12500">
    <property type="match status" value="1"/>
</dbReference>
<organism evidence="1 2">
    <name type="scientific">Candidatus Moanibacter tarae</name>
    <dbReference type="NCBI Taxonomy" id="2200854"/>
    <lineage>
        <taxon>Bacteria</taxon>
        <taxon>Pseudomonadati</taxon>
        <taxon>Verrucomicrobiota</taxon>
        <taxon>Opitutia</taxon>
        <taxon>Puniceicoccales</taxon>
        <taxon>Puniceicoccales incertae sedis</taxon>
        <taxon>Candidatus Moanibacter</taxon>
    </lineage>
</organism>
<sequence>MSCTSPFPRIGILYPGNAAEDDYPQLAAMIEPPVDLRIVHTEGPDVHRVDECLITGSERILANGAHELKSHKVETCMWACTSGSFSFGVEGARLQVSKIEKILGVPTSSTSLSFLSAIRALGLKRVAIAATYPRDLANAFRSFLEHDEVEVLSLNSLEIWSGREVGEFDEEKIMDFVLANDHPNAEAVLVPDTALRTATLLPKLEASLGKIVLTANQVTFWEAIRLAGTFKPQMRLGRLFSCDTSLSWRMGEL</sequence>
<reference evidence="1 2" key="1">
    <citation type="submission" date="2018-06" db="EMBL/GenBank/DDBJ databases">
        <title>Draft Genome Sequence of a Novel Marine Bacterium Related to the Verrucomicrobia.</title>
        <authorList>
            <person name="Vosseberg J."/>
            <person name="Martijn J."/>
            <person name="Ettema T.J.G."/>
        </authorList>
    </citation>
    <scope>NUCLEOTIDE SEQUENCE [LARGE SCALE GENOMIC DNA]</scope>
    <source>
        <strain evidence="1">TARA_B100001123</strain>
    </source>
</reference>
<dbReference type="PIRSF" id="PIRSF015736">
    <property type="entry name" value="MI"/>
    <property type="match status" value="1"/>
</dbReference>
<proteinExistence type="predicted"/>
<evidence type="ECO:0000313" key="1">
    <source>
        <dbReference type="EMBL" id="AWT59641.1"/>
    </source>
</evidence>
<evidence type="ECO:0000313" key="2">
    <source>
        <dbReference type="Proteomes" id="UP000247465"/>
    </source>
</evidence>
<dbReference type="EC" id="4.1.1.76" evidence="1"/>
<dbReference type="GO" id="GO:0047436">
    <property type="term" value="F:arylmalonate decarboxylase activity"/>
    <property type="evidence" value="ECO:0007669"/>
    <property type="project" value="UniProtKB-EC"/>
</dbReference>
<dbReference type="KEGG" id="mtar:DF168_00834"/>
<dbReference type="InterPro" id="IPR026286">
    <property type="entry name" value="MaiA/AMDase"/>
</dbReference>
<dbReference type="EMBL" id="CP029803">
    <property type="protein sequence ID" value="AWT59641.1"/>
    <property type="molecule type" value="Genomic_DNA"/>
</dbReference>
<dbReference type="InterPro" id="IPR053714">
    <property type="entry name" value="Iso_Racemase_Enz_sf"/>
</dbReference>
<dbReference type="AlphaFoldDB" id="A0A2Z4ACF5"/>
<dbReference type="Proteomes" id="UP000247465">
    <property type="component" value="Chromosome"/>
</dbReference>
<keyword evidence="1" id="KW-0456">Lyase</keyword>